<dbReference type="AlphaFoldDB" id="A0A845M4I8"/>
<dbReference type="PANTHER" id="PTHR11748">
    <property type="entry name" value="D-LACTATE DEHYDROGENASE"/>
    <property type="match status" value="1"/>
</dbReference>
<dbReference type="InterPro" id="IPR016164">
    <property type="entry name" value="FAD-linked_Oxase-like_C"/>
</dbReference>
<dbReference type="EMBL" id="WTUX01000010">
    <property type="protein sequence ID" value="MZR12393.1"/>
    <property type="molecule type" value="Genomic_DNA"/>
</dbReference>
<dbReference type="Gene3D" id="3.30.465.10">
    <property type="match status" value="1"/>
</dbReference>
<accession>A0A845M4I8</accession>
<evidence type="ECO:0000256" key="1">
    <source>
        <dbReference type="ARBA" id="ARBA00022630"/>
    </source>
</evidence>
<dbReference type="GO" id="GO:0071949">
    <property type="term" value="F:FAD binding"/>
    <property type="evidence" value="ECO:0007669"/>
    <property type="project" value="InterPro"/>
</dbReference>
<protein>
    <submittedName>
        <fullName evidence="4">FAD-binding protein</fullName>
    </submittedName>
</protein>
<evidence type="ECO:0000256" key="2">
    <source>
        <dbReference type="ARBA" id="ARBA00022827"/>
    </source>
</evidence>
<sequence>MKRIESEAELAEVVAGANGALRVKGGGTRDVGAPVVGEVLEVGISGVTLYEPGSLTMVVGAGTPVAEIDAVLAAEGQRLAFEPMDHRVLLGTTGAPTIGGAVAANVSGPRRIQAGAARDFTLGARFVDGQGRIVKNGGRVMKNVTGYDLVKLMAGSWGTLGVLTEVSLKVQARPETEATLVAEGLDPRAGVAKLSAALGSPFDVTGAAHEVGGRTLVRIEGLTDQVAYRTGALMDGVLAGFERIEGDASADVWAGIRDVAPLAAAEGAVWKVSVTPGDGPALLEALGDRVQGALMDWGGGLIWLRVPERGNCAAGVLREAVAKVGGHATLVRASAETRAQVPVFQPQPAPIAALSRQLKAKFDPRGILNPGLMGV</sequence>
<dbReference type="InterPro" id="IPR016166">
    <property type="entry name" value="FAD-bd_PCMH"/>
</dbReference>
<keyword evidence="2" id="KW-0274">FAD</keyword>
<comment type="caution">
    <text evidence="4">The sequence shown here is derived from an EMBL/GenBank/DDBJ whole genome shotgun (WGS) entry which is preliminary data.</text>
</comment>
<evidence type="ECO:0000313" key="4">
    <source>
        <dbReference type="EMBL" id="MZR12393.1"/>
    </source>
</evidence>
<dbReference type="PANTHER" id="PTHR11748:SF103">
    <property type="entry name" value="GLYCOLATE OXIDASE SUBUNIT GLCE"/>
    <property type="match status" value="1"/>
</dbReference>
<keyword evidence="5" id="KW-1185">Reference proteome</keyword>
<proteinExistence type="predicted"/>
<evidence type="ECO:0000259" key="3">
    <source>
        <dbReference type="PROSITE" id="PS51387"/>
    </source>
</evidence>
<dbReference type="GO" id="GO:0003824">
    <property type="term" value="F:catalytic activity"/>
    <property type="evidence" value="ECO:0007669"/>
    <property type="project" value="InterPro"/>
</dbReference>
<dbReference type="RefSeq" id="WP_161350808.1">
    <property type="nucleotide sequence ID" value="NZ_WTUX01000010.1"/>
</dbReference>
<name>A0A845M4I8_9RHOB</name>
<feature type="domain" description="FAD-binding PCMH-type" evidence="3">
    <location>
        <begin position="1"/>
        <end position="173"/>
    </location>
</feature>
<dbReference type="Pfam" id="PF01565">
    <property type="entry name" value="FAD_binding_4"/>
    <property type="match status" value="1"/>
</dbReference>
<dbReference type="InterPro" id="IPR016169">
    <property type="entry name" value="FAD-bd_PCMH_sub2"/>
</dbReference>
<dbReference type="Proteomes" id="UP000467322">
    <property type="component" value="Unassembled WGS sequence"/>
</dbReference>
<gene>
    <name evidence="4" type="ORF">GQE99_05115</name>
</gene>
<dbReference type="InterPro" id="IPR006094">
    <property type="entry name" value="Oxid_FAD_bind_N"/>
</dbReference>
<evidence type="ECO:0000313" key="5">
    <source>
        <dbReference type="Proteomes" id="UP000467322"/>
    </source>
</evidence>
<dbReference type="SUPFAM" id="SSF56176">
    <property type="entry name" value="FAD-binding/transporter-associated domain-like"/>
    <property type="match status" value="1"/>
</dbReference>
<organism evidence="4 5">
    <name type="scientific">Maritimibacter harenae</name>
    <dbReference type="NCBI Taxonomy" id="2606218"/>
    <lineage>
        <taxon>Bacteria</taxon>
        <taxon>Pseudomonadati</taxon>
        <taxon>Pseudomonadota</taxon>
        <taxon>Alphaproteobacteria</taxon>
        <taxon>Rhodobacterales</taxon>
        <taxon>Roseobacteraceae</taxon>
        <taxon>Maritimibacter</taxon>
    </lineage>
</organism>
<dbReference type="InterPro" id="IPR036318">
    <property type="entry name" value="FAD-bd_PCMH-like_sf"/>
</dbReference>
<dbReference type="SUPFAM" id="SSF55103">
    <property type="entry name" value="FAD-linked oxidases, C-terminal domain"/>
    <property type="match status" value="1"/>
</dbReference>
<dbReference type="PROSITE" id="PS51387">
    <property type="entry name" value="FAD_PCMH"/>
    <property type="match status" value="1"/>
</dbReference>
<reference evidence="4 5" key="1">
    <citation type="submission" date="2019-12" db="EMBL/GenBank/DDBJ databases">
        <title>Maritimibacter sp. nov. sp. isolated from sea sand.</title>
        <authorList>
            <person name="Kim J."/>
            <person name="Jeong S.E."/>
            <person name="Jung H.S."/>
            <person name="Jeon C.O."/>
        </authorList>
    </citation>
    <scope>NUCLEOTIDE SEQUENCE [LARGE SCALE GENOMIC DNA]</scope>
    <source>
        <strain evidence="4 5">DP07</strain>
    </source>
</reference>
<keyword evidence="1" id="KW-0285">Flavoprotein</keyword>